<protein>
    <submittedName>
        <fullName evidence="2">N-acetyltransferase</fullName>
    </submittedName>
</protein>
<proteinExistence type="predicted"/>
<reference evidence="2 3" key="1">
    <citation type="submission" date="2022-11" db="EMBL/GenBank/DDBJ databases">
        <title>The characterization of three novel Bacteroidetes species and genomic analysis of their roles in tidal elemental geochemical cycles.</title>
        <authorList>
            <person name="Ma K.-J."/>
        </authorList>
    </citation>
    <scope>NUCLEOTIDE SEQUENCE [LARGE SCALE GENOMIC DNA]</scope>
    <source>
        <strain evidence="2 3">M82</strain>
    </source>
</reference>
<accession>A0ABT3RJT5</accession>
<dbReference type="Gene3D" id="3.40.630.30">
    <property type="match status" value="1"/>
</dbReference>
<sequence length="121" mass="12967">MQIEIRQEQPADRSEVYELNRAAFGQDNEARLVDLLRESKAFIPELSVVATAAGAVVGHILFTKISIVDDEGCEFESLALAPMAVKPALQRQGIGGQLVKYGLGKAKALGSSSMIVLSHEG</sequence>
<organism evidence="2 3">
    <name type="scientific">Pontibacter anaerobius</name>
    <dbReference type="NCBI Taxonomy" id="2993940"/>
    <lineage>
        <taxon>Bacteria</taxon>
        <taxon>Pseudomonadati</taxon>
        <taxon>Bacteroidota</taxon>
        <taxon>Cytophagia</taxon>
        <taxon>Cytophagales</taxon>
        <taxon>Hymenobacteraceae</taxon>
        <taxon>Pontibacter</taxon>
    </lineage>
</organism>
<dbReference type="RefSeq" id="WP_266054304.1">
    <property type="nucleotide sequence ID" value="NZ_JAPFQO010000015.1"/>
</dbReference>
<dbReference type="EMBL" id="JAPFQO010000015">
    <property type="protein sequence ID" value="MCX2742070.1"/>
    <property type="molecule type" value="Genomic_DNA"/>
</dbReference>
<dbReference type="Proteomes" id="UP001207228">
    <property type="component" value="Unassembled WGS sequence"/>
</dbReference>
<evidence type="ECO:0000313" key="2">
    <source>
        <dbReference type="EMBL" id="MCX2742070.1"/>
    </source>
</evidence>
<gene>
    <name evidence="2" type="ORF">OO017_19085</name>
</gene>
<feature type="domain" description="N-acetyltransferase" evidence="1">
    <location>
        <begin position="3"/>
        <end position="121"/>
    </location>
</feature>
<evidence type="ECO:0000313" key="3">
    <source>
        <dbReference type="Proteomes" id="UP001207228"/>
    </source>
</evidence>
<keyword evidence="3" id="KW-1185">Reference proteome</keyword>
<dbReference type="SUPFAM" id="SSF55729">
    <property type="entry name" value="Acyl-CoA N-acyltransferases (Nat)"/>
    <property type="match status" value="1"/>
</dbReference>
<dbReference type="InterPro" id="IPR016181">
    <property type="entry name" value="Acyl_CoA_acyltransferase"/>
</dbReference>
<dbReference type="InterPro" id="IPR000182">
    <property type="entry name" value="GNAT_dom"/>
</dbReference>
<comment type="caution">
    <text evidence="2">The sequence shown here is derived from an EMBL/GenBank/DDBJ whole genome shotgun (WGS) entry which is preliminary data.</text>
</comment>
<name>A0ABT3RJT5_9BACT</name>
<dbReference type="Pfam" id="PF00583">
    <property type="entry name" value="Acetyltransf_1"/>
    <property type="match status" value="1"/>
</dbReference>
<dbReference type="PROSITE" id="PS51186">
    <property type="entry name" value="GNAT"/>
    <property type="match status" value="1"/>
</dbReference>
<dbReference type="CDD" id="cd04301">
    <property type="entry name" value="NAT_SF"/>
    <property type="match status" value="1"/>
</dbReference>
<evidence type="ECO:0000259" key="1">
    <source>
        <dbReference type="PROSITE" id="PS51186"/>
    </source>
</evidence>